<dbReference type="GO" id="GO:0005829">
    <property type="term" value="C:cytosol"/>
    <property type="evidence" value="ECO:0007669"/>
    <property type="project" value="TreeGrafter"/>
</dbReference>
<dbReference type="NCBIfam" id="TIGR01484">
    <property type="entry name" value="HAD-SF-IIB"/>
    <property type="match status" value="1"/>
</dbReference>
<dbReference type="STRING" id="1514105.AOC36_07600"/>
<dbReference type="OrthoDB" id="1654797at2"/>
<dbReference type="PANTHER" id="PTHR10000">
    <property type="entry name" value="PHOSPHOSERINE PHOSPHATASE"/>
    <property type="match status" value="1"/>
</dbReference>
<sequence>MQNIKIIFFDVDGTLIDIHTKTMSPKTEEALLKLQANGIKLCIATGRPLSKVPRFDNIQFDAYLTFNGSYCSTETDIIYHQPIPKTDVLKIVENAQAINRPVSVATIHKSGANGRDQALIDYYAISEQTVDIAEDFDAMIQEDIYQIMLGLDPHQYDDLLKDVEGAQITAWWDCAVDVIPKGGSKAVGVREILNYFNLTTQESMAFGDGTNDVEMLQAVGVGVAMGNATDNVKAIADDVCEPVDQEGIYQYCMNHNLI</sequence>
<dbReference type="AlphaFoldDB" id="A0A109UHB5"/>
<dbReference type="SUPFAM" id="SSF56784">
    <property type="entry name" value="HAD-like"/>
    <property type="match status" value="1"/>
</dbReference>
<organism evidence="1 2">
    <name type="scientific">Erysipelothrix larvae</name>
    <dbReference type="NCBI Taxonomy" id="1514105"/>
    <lineage>
        <taxon>Bacteria</taxon>
        <taxon>Bacillati</taxon>
        <taxon>Bacillota</taxon>
        <taxon>Erysipelotrichia</taxon>
        <taxon>Erysipelotrichales</taxon>
        <taxon>Erysipelotrichaceae</taxon>
        <taxon>Erysipelothrix</taxon>
    </lineage>
</organism>
<dbReference type="InterPro" id="IPR023214">
    <property type="entry name" value="HAD_sf"/>
</dbReference>
<dbReference type="SFLD" id="SFLDS00003">
    <property type="entry name" value="Haloacid_Dehalogenase"/>
    <property type="match status" value="1"/>
</dbReference>
<protein>
    <submittedName>
        <fullName evidence="1">HAD family hydrolase</fullName>
    </submittedName>
</protein>
<accession>A0A109UHB5</accession>
<dbReference type="RefSeq" id="WP_067633033.1">
    <property type="nucleotide sequence ID" value="NZ_CP013213.1"/>
</dbReference>
<evidence type="ECO:0000313" key="2">
    <source>
        <dbReference type="Proteomes" id="UP000063781"/>
    </source>
</evidence>
<keyword evidence="1" id="KW-0378">Hydrolase</keyword>
<dbReference type="InterPro" id="IPR006379">
    <property type="entry name" value="HAD-SF_hydro_IIB"/>
</dbReference>
<dbReference type="Pfam" id="PF08282">
    <property type="entry name" value="Hydrolase_3"/>
    <property type="match status" value="1"/>
</dbReference>
<keyword evidence="2" id="KW-1185">Reference proteome</keyword>
<dbReference type="PROSITE" id="PS01229">
    <property type="entry name" value="COF_2"/>
    <property type="match status" value="1"/>
</dbReference>
<dbReference type="SFLD" id="SFLDG01144">
    <property type="entry name" value="C2.B.4:_PGP_Like"/>
    <property type="match status" value="1"/>
</dbReference>
<reference evidence="1 2" key="1">
    <citation type="submission" date="2015-10" db="EMBL/GenBank/DDBJ databases">
        <title>Erysipelothrix larvae sp. LV19 isolated from the larval gut of the rhinoceros beetle, Trypoxylus dichotomus.</title>
        <authorList>
            <person name="Lim S."/>
            <person name="Kim B.-C."/>
        </authorList>
    </citation>
    <scope>NUCLEOTIDE SEQUENCE [LARGE SCALE GENOMIC DNA]</scope>
    <source>
        <strain evidence="1 2">LV19</strain>
    </source>
</reference>
<dbReference type="Proteomes" id="UP000063781">
    <property type="component" value="Chromosome"/>
</dbReference>
<gene>
    <name evidence="1" type="ORF">AOC36_07600</name>
</gene>
<dbReference type="GO" id="GO:0016791">
    <property type="term" value="F:phosphatase activity"/>
    <property type="evidence" value="ECO:0007669"/>
    <property type="project" value="TreeGrafter"/>
</dbReference>
<proteinExistence type="predicted"/>
<evidence type="ECO:0000313" key="1">
    <source>
        <dbReference type="EMBL" id="AMC93853.1"/>
    </source>
</evidence>
<dbReference type="SFLD" id="SFLDG01140">
    <property type="entry name" value="C2.B:_Phosphomannomutase_and_P"/>
    <property type="match status" value="1"/>
</dbReference>
<dbReference type="GO" id="GO:0000287">
    <property type="term" value="F:magnesium ion binding"/>
    <property type="evidence" value="ECO:0007669"/>
    <property type="project" value="TreeGrafter"/>
</dbReference>
<dbReference type="NCBIfam" id="TIGR00099">
    <property type="entry name" value="Cof-subfamily"/>
    <property type="match status" value="1"/>
</dbReference>
<dbReference type="Gene3D" id="3.30.1240.10">
    <property type="match status" value="1"/>
</dbReference>
<dbReference type="EMBL" id="CP013213">
    <property type="protein sequence ID" value="AMC93853.1"/>
    <property type="molecule type" value="Genomic_DNA"/>
</dbReference>
<dbReference type="InterPro" id="IPR000150">
    <property type="entry name" value="Cof"/>
</dbReference>
<name>A0A109UHB5_9FIRM</name>
<dbReference type="KEGG" id="erl:AOC36_07600"/>
<dbReference type="InterPro" id="IPR036412">
    <property type="entry name" value="HAD-like_sf"/>
</dbReference>
<dbReference type="PANTHER" id="PTHR10000:SF25">
    <property type="entry name" value="PHOSPHATASE YKRA-RELATED"/>
    <property type="match status" value="1"/>
</dbReference>
<dbReference type="Gene3D" id="3.40.50.1000">
    <property type="entry name" value="HAD superfamily/HAD-like"/>
    <property type="match status" value="1"/>
</dbReference>